<reference evidence="4" key="1">
    <citation type="submission" date="2016-10" db="EMBL/GenBank/DDBJ databases">
        <authorList>
            <person name="Varghese N."/>
            <person name="Submissions S."/>
        </authorList>
    </citation>
    <scope>NUCLEOTIDE SEQUENCE [LARGE SCALE GENOMIC DNA]</scope>
    <source>
        <strain evidence="4">DSM 3695</strain>
    </source>
</reference>
<organism evidence="3 4">
    <name type="scientific">Chitinophaga arvensicola</name>
    <dbReference type="NCBI Taxonomy" id="29529"/>
    <lineage>
        <taxon>Bacteria</taxon>
        <taxon>Pseudomonadati</taxon>
        <taxon>Bacteroidota</taxon>
        <taxon>Chitinophagia</taxon>
        <taxon>Chitinophagales</taxon>
        <taxon>Chitinophagaceae</taxon>
        <taxon>Chitinophaga</taxon>
    </lineage>
</organism>
<proteinExistence type="predicted"/>
<feature type="chain" id="PRO_5011571751" description="DUF3347 domain-containing protein" evidence="1">
    <location>
        <begin position="23"/>
        <end position="179"/>
    </location>
</feature>
<dbReference type="PROSITE" id="PS51257">
    <property type="entry name" value="PROKAR_LIPOPROTEIN"/>
    <property type="match status" value="1"/>
</dbReference>
<dbReference type="AlphaFoldDB" id="A0A1I0S9K9"/>
<dbReference type="STRING" id="29529.SAMN04488122_4476"/>
<dbReference type="EMBL" id="FOJG01000002">
    <property type="protein sequence ID" value="SEW51740.1"/>
    <property type="molecule type" value="Genomic_DNA"/>
</dbReference>
<feature type="signal peptide" evidence="1">
    <location>
        <begin position="1"/>
        <end position="22"/>
    </location>
</feature>
<name>A0A1I0S9K9_9BACT</name>
<protein>
    <recommendedName>
        <fullName evidence="2">DUF3347 domain-containing protein</fullName>
    </recommendedName>
</protein>
<evidence type="ECO:0000259" key="2">
    <source>
        <dbReference type="Pfam" id="PF11827"/>
    </source>
</evidence>
<dbReference type="RefSeq" id="WP_089898197.1">
    <property type="nucleotide sequence ID" value="NZ_FOJG01000002.1"/>
</dbReference>
<dbReference type="InterPro" id="IPR021782">
    <property type="entry name" value="DUF3347"/>
</dbReference>
<gene>
    <name evidence="3" type="ORF">SAMN04488122_4476</name>
</gene>
<dbReference type="Proteomes" id="UP000199310">
    <property type="component" value="Unassembled WGS sequence"/>
</dbReference>
<keyword evidence="1" id="KW-0732">Signal</keyword>
<dbReference type="OrthoDB" id="5513217at2"/>
<feature type="domain" description="DUF3347" evidence="2">
    <location>
        <begin position="56"/>
        <end position="133"/>
    </location>
</feature>
<evidence type="ECO:0000313" key="3">
    <source>
        <dbReference type="EMBL" id="SEW51740.1"/>
    </source>
</evidence>
<dbReference type="Pfam" id="PF11827">
    <property type="entry name" value="DUF3347"/>
    <property type="match status" value="1"/>
</dbReference>
<evidence type="ECO:0000313" key="4">
    <source>
        <dbReference type="Proteomes" id="UP000199310"/>
    </source>
</evidence>
<accession>A0A1I0S9K9</accession>
<keyword evidence="4" id="KW-1185">Reference proteome</keyword>
<sequence length="179" mass="18365">MTILMKAMMPVLIAGLMAACNSGDTTKTAVVKDSVTAAPAPVAAAVRLKDDKLNAIYPHYVKLTAALINGDVAAARIAGNAIATGAGEIAGSNAVAAAAAKITASADLEAQRNIYAGLSNDLIALVKKTGMDSGALYVAFCPMAMNDKGASWLSAENEIRNPYFGEQMLTCGSVKETIQ</sequence>
<evidence type="ECO:0000256" key="1">
    <source>
        <dbReference type="SAM" id="SignalP"/>
    </source>
</evidence>